<dbReference type="GO" id="GO:0006895">
    <property type="term" value="P:Golgi to endosome transport"/>
    <property type="evidence" value="ECO:0007669"/>
    <property type="project" value="InterPro"/>
</dbReference>
<feature type="domain" description="DOP1 N-terminal" evidence="8">
    <location>
        <begin position="40"/>
        <end position="367"/>
    </location>
</feature>
<dbReference type="GO" id="GO:0005829">
    <property type="term" value="C:cytosol"/>
    <property type="evidence" value="ECO:0007669"/>
    <property type="project" value="GOC"/>
</dbReference>
<evidence type="ECO:0000259" key="9">
    <source>
        <dbReference type="Pfam" id="PF24597"/>
    </source>
</evidence>
<dbReference type="GO" id="GO:0005768">
    <property type="term" value="C:endosome"/>
    <property type="evidence" value="ECO:0007669"/>
    <property type="project" value="TreeGrafter"/>
</dbReference>
<dbReference type="Pfam" id="PF04118">
    <property type="entry name" value="Dopey_N"/>
    <property type="match status" value="1"/>
</dbReference>
<dbReference type="Pfam" id="PF24597">
    <property type="entry name" value="TPR_DOP1_M"/>
    <property type="match status" value="1"/>
</dbReference>
<feature type="compositionally biased region" description="Polar residues" evidence="7">
    <location>
        <begin position="1081"/>
        <end position="1092"/>
    </location>
</feature>
<dbReference type="Proteomes" id="UP001174694">
    <property type="component" value="Unassembled WGS sequence"/>
</dbReference>
<feature type="compositionally biased region" description="Polar residues" evidence="7">
    <location>
        <begin position="271"/>
        <end position="282"/>
    </location>
</feature>
<comment type="similarity">
    <text evidence="6">Belongs to the DOP1 family.</text>
</comment>
<dbReference type="InterPro" id="IPR056457">
    <property type="entry name" value="DOP1_C"/>
</dbReference>
<dbReference type="PANTHER" id="PTHR14042">
    <property type="entry name" value="DOPEY-RELATED"/>
    <property type="match status" value="1"/>
</dbReference>
<dbReference type="InterPro" id="IPR056458">
    <property type="entry name" value="TPR_DOP1_M"/>
</dbReference>
<protein>
    <submittedName>
        <fullName evidence="12">Protein dopey</fullName>
    </submittedName>
</protein>
<keyword evidence="4" id="KW-0333">Golgi apparatus</keyword>
<accession>A0AA38SF24</accession>
<keyword evidence="3" id="KW-0653">Protein transport</keyword>
<evidence type="ECO:0000256" key="2">
    <source>
        <dbReference type="ARBA" id="ARBA00022448"/>
    </source>
</evidence>
<keyword evidence="5" id="KW-0472">Membrane</keyword>
<comment type="subcellular location">
    <subcellularLocation>
        <location evidence="1">Golgi apparatus membrane</location>
        <topology evidence="1">Peripheral membrane protein</topology>
    </subcellularLocation>
</comment>
<dbReference type="GO" id="GO:0015031">
    <property type="term" value="P:protein transport"/>
    <property type="evidence" value="ECO:0007669"/>
    <property type="project" value="UniProtKB-KW"/>
</dbReference>
<dbReference type="InterPro" id="IPR016024">
    <property type="entry name" value="ARM-type_fold"/>
</dbReference>
<evidence type="ECO:0000256" key="4">
    <source>
        <dbReference type="ARBA" id="ARBA00023034"/>
    </source>
</evidence>
<name>A0AA38SF24_9PEZI</name>
<feature type="domain" description="DOP1-like middle TPR" evidence="9">
    <location>
        <begin position="397"/>
        <end position="619"/>
    </location>
</feature>
<comment type="caution">
    <text evidence="12">The sequence shown here is derived from an EMBL/GenBank/DDBJ whole genome shotgun (WGS) entry which is preliminary data.</text>
</comment>
<evidence type="ECO:0000256" key="6">
    <source>
        <dbReference type="ARBA" id="ARBA00046326"/>
    </source>
</evidence>
<dbReference type="GO" id="GO:0005802">
    <property type="term" value="C:trans-Golgi network"/>
    <property type="evidence" value="ECO:0007669"/>
    <property type="project" value="TreeGrafter"/>
</dbReference>
<keyword evidence="13" id="KW-1185">Reference proteome</keyword>
<evidence type="ECO:0000256" key="5">
    <source>
        <dbReference type="ARBA" id="ARBA00023136"/>
    </source>
</evidence>
<feature type="region of interest" description="Disordered" evidence="7">
    <location>
        <begin position="262"/>
        <end position="282"/>
    </location>
</feature>
<dbReference type="InterPro" id="IPR040314">
    <property type="entry name" value="DOP1"/>
</dbReference>
<dbReference type="InterPro" id="IPR056459">
    <property type="entry name" value="TPR_DOP1"/>
</dbReference>
<dbReference type="EMBL" id="JANBVO010000001">
    <property type="protein sequence ID" value="KAJ9157302.1"/>
    <property type="molecule type" value="Genomic_DNA"/>
</dbReference>
<dbReference type="GO" id="GO:0000139">
    <property type="term" value="C:Golgi membrane"/>
    <property type="evidence" value="ECO:0007669"/>
    <property type="project" value="UniProtKB-SubCell"/>
</dbReference>
<gene>
    <name evidence="12" type="ORF">NKR23_g636</name>
</gene>
<evidence type="ECO:0000259" key="8">
    <source>
        <dbReference type="Pfam" id="PF04118"/>
    </source>
</evidence>
<dbReference type="Pfam" id="PF24601">
    <property type="entry name" value="TPR_DOP1"/>
    <property type="match status" value="1"/>
</dbReference>
<feature type="region of interest" description="Disordered" evidence="7">
    <location>
        <begin position="1065"/>
        <end position="1098"/>
    </location>
</feature>
<proteinExistence type="inferred from homology"/>
<dbReference type="InterPro" id="IPR007249">
    <property type="entry name" value="DOP1_N"/>
</dbReference>
<evidence type="ECO:0000256" key="7">
    <source>
        <dbReference type="SAM" id="MobiDB-lite"/>
    </source>
</evidence>
<feature type="domain" description="DOP1-like C-terminal" evidence="10">
    <location>
        <begin position="1379"/>
        <end position="1857"/>
    </location>
</feature>
<keyword evidence="2" id="KW-0813">Transport</keyword>
<evidence type="ECO:0000259" key="10">
    <source>
        <dbReference type="Pfam" id="PF24598"/>
    </source>
</evidence>
<dbReference type="PANTHER" id="PTHR14042:SF24">
    <property type="entry name" value="PROTEIN DOPEY-1 HOMOLOG"/>
    <property type="match status" value="1"/>
</dbReference>
<evidence type="ECO:0000256" key="1">
    <source>
        <dbReference type="ARBA" id="ARBA00004395"/>
    </source>
</evidence>
<sequence length="1884" mass="207734">MSLEPGSGRRSISPESSGRDSPLPRQWRNQLGAEETPTKDKHYRKYASGVDRALALFETALEEWADYISFLNRLLKALQARHASISSIPAKVTVAKRLSQCLNPSLPSGVHQKALEVYNYIFTVIGKDGLSKDLPLYLPGLASTLSFASLSVRTPFLDLLERHFLDLNPRALRPAMKSIILALLPGLEEETAEDFDRTLKLMESFKVAIRPSASEDITSVHSTGDEFFWQCFFLACITSHSRRPGTLAYLVRYLPKLGPHLAPDSKRGSRANGSDQTVPSKLSQIVTSPEPGLLLRCFAAGLADEQLLIQRGFLDLLVSHLPLHSNVLQSRVKETDLQLLLKSAVGVVTRRDMSLNRRLWAWLLGPEPTAGEVENGPESPTSPSSHQHTLVASRTRYFEEYGLQPLARALLAMIKESSNAGPAERARPYRICLSLMDRWEIGGLVVPEVFLPIVDSVRNYKAQAASKAEFVEVLRSASVFFDGVESGLIYSEILGQMAQAIGPGDAAVSDRLDKLTLVKFILTHFNVREEEMVTVHAPLTVLGILCMLDGLRDREATISTSQDDKLTATALGIVADLLELVPERAFPSPSKNKSSPATESKILAGLPSLEVLKKIKTFYVNEQGNLDALNPPFAAHDVAELLLQKACTLSCESFTATGSARDIGTKSRILMLLLSKTPQQASFDAGPLLISLRKCLTQRPSIPFVTFSSALFVSTHLFSTNHISYADLTELVTPLVQHAWSFLSASEPKYHVETVRNLWHLQTALSPQSRDVEAAISSIVIEGDRNGAFAARPAEAGRSFNVLWTHTLQDNPTGSAKGAPKTPNADLKIFPRLSGMDNYDLMLTRPLFLMLDSLLDERTQLFMSVKTWLNSLVGVDKLFLIFVLKFVELEFLHVEPKLGEAAALGEPAEFSEQDDLDLALYYLRTLSNVFRWAPDAIWGVLATRAISIEHHPSLARITGGESDVTFQRFFLQICMRCITSSRHPEDVEVKTRANQLARTALTVLHQILLSPYPEPLASLHLEDILIDRLVQALHGPDPYVQVLLLDVVFASLKLREMIPVELPSSPSREKRAMSIDPSKSVRLSLSGESSTPNHPPPPASLVKCLQAGLASPNSRPVLESWISFLTECLPFYTDSIFQVLIPLVETLCAEISRTFTTLQQTFMDAESNSAEVASAPESTLISLLNGLEQVLAKSHERLLAEEARAHVVKSPDQQQSFFGNMVSGVFATDAPQSRSATANDRLTVLLAFQDAVRICFTIWSWGQGSVAAVQDATSAASFTYTSLRMRNRARRLLEHLFAAETLHCLETVIEIWRNALASPDSSRYTEVFNLLPALDGSRPKHTIPAIFNAIYSRTNPAALDPSRKSSLTVELQDTDIAIFLVDYARSLEDDAMDEIWQDCLTFLRDLLGNPFPHRQTLPSLLEFAAILGEKVDNTNFGEQRKMRRELSDLFLRLLTALFTTRPMGFTDVSNSQTEKGNADLTVAPLSTLRNPQERADDVVGILSSIVPNLPKILVEPDRVLNAATAISTNVIGPALRSKSFPDTVSKTTLVLLQELSRLPNNQKTWKKDVTDAFNDTRFFGSDVSLVQSEWLPLLKQWTLSDKERMPEILSRITPPTTAGIVFGVGATSARLEADRKTQLNLRRTATLILASADDTFVTDIPTILDKLVELLGATSTSSPSSTTRAELFMVVRALVLKTTPIHLAPLWPVVNAELHSAISSVASPDHSAAFDTYNNASVLQACKLLDLLICVAPDDFQLHEWLFVTDTIDAVYRSAIYQPVALADELSEVLGSVMGVSAVQTEPAVAIATSSSHKRPLLGPGGISDEVSLERREELVAKVLRPFFSQLSIFAFESTYAMGPVDWESCIQGLLKDLFDERSIVKAL</sequence>
<evidence type="ECO:0000313" key="12">
    <source>
        <dbReference type="EMBL" id="KAJ9157302.1"/>
    </source>
</evidence>
<evidence type="ECO:0000313" key="13">
    <source>
        <dbReference type="Proteomes" id="UP001174694"/>
    </source>
</evidence>
<feature type="region of interest" description="Disordered" evidence="7">
    <location>
        <begin position="1"/>
        <end position="40"/>
    </location>
</feature>
<evidence type="ECO:0000256" key="3">
    <source>
        <dbReference type="ARBA" id="ARBA00022927"/>
    </source>
</evidence>
<feature type="domain" description="DOP1-like TPR" evidence="11">
    <location>
        <begin position="1041"/>
        <end position="1189"/>
    </location>
</feature>
<dbReference type="SUPFAM" id="SSF48371">
    <property type="entry name" value="ARM repeat"/>
    <property type="match status" value="2"/>
</dbReference>
<reference evidence="12" key="1">
    <citation type="submission" date="2022-07" db="EMBL/GenBank/DDBJ databases">
        <title>Fungi with potential for degradation of polypropylene.</title>
        <authorList>
            <person name="Gostincar C."/>
        </authorList>
    </citation>
    <scope>NUCLEOTIDE SEQUENCE</scope>
    <source>
        <strain evidence="12">EXF-13308</strain>
    </source>
</reference>
<organism evidence="12 13">
    <name type="scientific">Pleurostoma richardsiae</name>
    <dbReference type="NCBI Taxonomy" id="41990"/>
    <lineage>
        <taxon>Eukaryota</taxon>
        <taxon>Fungi</taxon>
        <taxon>Dikarya</taxon>
        <taxon>Ascomycota</taxon>
        <taxon>Pezizomycotina</taxon>
        <taxon>Sordariomycetes</taxon>
        <taxon>Sordariomycetidae</taxon>
        <taxon>Calosphaeriales</taxon>
        <taxon>Pleurostomataceae</taxon>
        <taxon>Pleurostoma</taxon>
    </lineage>
</organism>
<evidence type="ECO:0000259" key="11">
    <source>
        <dbReference type="Pfam" id="PF24601"/>
    </source>
</evidence>
<dbReference type="Pfam" id="PF24598">
    <property type="entry name" value="DOP1_C"/>
    <property type="match status" value="1"/>
</dbReference>